<keyword evidence="1" id="KW-0732">Signal</keyword>
<sequence length="281" mass="30288">MGVRKLSLCLVLMLGAGFPAAARQVEIVKKGNTEIETIVDGSGPAIVILPSTGRDGYEDYDAAAEHLAKAGFKVLRPQPRGVGQSKGPMEGVSLYDFARDTANVIDALGDGRAVVVGHAYGHFIARMVATQYPERVRGVTIAAGAASDTAERNPLVWWAPDYASTPSLSDDMRLAALKGAFFAKGHDATLWLQGWYPQVIKMQSENPVPRTIWWAAGSAPILEVIPEEDPFKPRDRWGELRQQFGDRVTTITIANASHALFPEQPAAVADAIATWANGLPK</sequence>
<dbReference type="Pfam" id="PF00561">
    <property type="entry name" value="Abhydrolase_1"/>
    <property type="match status" value="1"/>
</dbReference>
<name>A0A839EZQ8_9HYPH</name>
<feature type="signal peptide" evidence="1">
    <location>
        <begin position="1"/>
        <end position="21"/>
    </location>
</feature>
<evidence type="ECO:0000313" key="4">
    <source>
        <dbReference type="Proteomes" id="UP000549052"/>
    </source>
</evidence>
<dbReference type="InterPro" id="IPR000073">
    <property type="entry name" value="AB_hydrolase_1"/>
</dbReference>
<dbReference type="AlphaFoldDB" id="A0A839EZQ8"/>
<dbReference type="Gene3D" id="3.40.50.1820">
    <property type="entry name" value="alpha/beta hydrolase"/>
    <property type="match status" value="1"/>
</dbReference>
<evidence type="ECO:0000256" key="1">
    <source>
        <dbReference type="SAM" id="SignalP"/>
    </source>
</evidence>
<keyword evidence="4" id="KW-1185">Reference proteome</keyword>
<dbReference type="Proteomes" id="UP000549052">
    <property type="component" value="Unassembled WGS sequence"/>
</dbReference>
<gene>
    <name evidence="3" type="ORF">FHW16_005604</name>
</gene>
<dbReference type="RefSeq" id="WP_210278293.1">
    <property type="nucleotide sequence ID" value="NZ_JACGXN010000017.1"/>
</dbReference>
<proteinExistence type="predicted"/>
<dbReference type="SUPFAM" id="SSF53474">
    <property type="entry name" value="alpha/beta-Hydrolases"/>
    <property type="match status" value="1"/>
</dbReference>
<dbReference type="EMBL" id="JACGXN010000017">
    <property type="protein sequence ID" value="MBA8881857.1"/>
    <property type="molecule type" value="Genomic_DNA"/>
</dbReference>
<organism evidence="3 4">
    <name type="scientific">Phyllobacterium myrsinacearum</name>
    <dbReference type="NCBI Taxonomy" id="28101"/>
    <lineage>
        <taxon>Bacteria</taxon>
        <taxon>Pseudomonadati</taxon>
        <taxon>Pseudomonadota</taxon>
        <taxon>Alphaproteobacteria</taxon>
        <taxon>Hyphomicrobiales</taxon>
        <taxon>Phyllobacteriaceae</taxon>
        <taxon>Phyllobacterium</taxon>
    </lineage>
</organism>
<dbReference type="GO" id="GO:0016020">
    <property type="term" value="C:membrane"/>
    <property type="evidence" value="ECO:0007669"/>
    <property type="project" value="TreeGrafter"/>
</dbReference>
<protein>
    <submittedName>
        <fullName evidence="3">Pimeloyl-ACP methyl ester carboxylesterase</fullName>
    </submittedName>
</protein>
<reference evidence="3 4" key="1">
    <citation type="submission" date="2020-07" db="EMBL/GenBank/DDBJ databases">
        <title>Genomic Encyclopedia of Type Strains, Phase IV (KMG-V): Genome sequencing to study the core and pangenomes of soil and plant-associated prokaryotes.</title>
        <authorList>
            <person name="Whitman W."/>
        </authorList>
    </citation>
    <scope>NUCLEOTIDE SEQUENCE [LARGE SCALE GENOMIC DNA]</scope>
    <source>
        <strain evidence="3 4">AN3</strain>
    </source>
</reference>
<dbReference type="PANTHER" id="PTHR43798:SF33">
    <property type="entry name" value="HYDROLASE, PUTATIVE (AFU_ORTHOLOGUE AFUA_2G14860)-RELATED"/>
    <property type="match status" value="1"/>
</dbReference>
<feature type="chain" id="PRO_5032277209" evidence="1">
    <location>
        <begin position="22"/>
        <end position="281"/>
    </location>
</feature>
<dbReference type="PANTHER" id="PTHR43798">
    <property type="entry name" value="MONOACYLGLYCEROL LIPASE"/>
    <property type="match status" value="1"/>
</dbReference>
<dbReference type="InterPro" id="IPR029058">
    <property type="entry name" value="AB_hydrolase_fold"/>
</dbReference>
<dbReference type="InterPro" id="IPR050266">
    <property type="entry name" value="AB_hydrolase_sf"/>
</dbReference>
<evidence type="ECO:0000259" key="2">
    <source>
        <dbReference type="Pfam" id="PF00561"/>
    </source>
</evidence>
<accession>A0A839EZQ8</accession>
<evidence type="ECO:0000313" key="3">
    <source>
        <dbReference type="EMBL" id="MBA8881857.1"/>
    </source>
</evidence>
<comment type="caution">
    <text evidence="3">The sequence shown here is derived from an EMBL/GenBank/DDBJ whole genome shotgun (WGS) entry which is preliminary data.</text>
</comment>
<feature type="domain" description="AB hydrolase-1" evidence="2">
    <location>
        <begin position="44"/>
        <end position="161"/>
    </location>
</feature>